<dbReference type="InterPro" id="IPR029044">
    <property type="entry name" value="Nucleotide-diphossugar_trans"/>
</dbReference>
<dbReference type="InterPro" id="IPR001173">
    <property type="entry name" value="Glyco_trans_2-like"/>
</dbReference>
<comment type="caution">
    <text evidence="5">The sequence shown here is derived from an EMBL/GenBank/DDBJ whole genome shotgun (WGS) entry which is preliminary data.</text>
</comment>
<proteinExistence type="inferred from homology"/>
<dbReference type="PANTHER" id="PTHR43398:SF1">
    <property type="entry name" value="DOLICHOL-PHOSPHATE MANNOSYLTRANSFERASE SUBUNIT 1"/>
    <property type="match status" value="1"/>
</dbReference>
<evidence type="ECO:0000259" key="4">
    <source>
        <dbReference type="Pfam" id="PF00535"/>
    </source>
</evidence>
<reference evidence="5" key="1">
    <citation type="journal article" date="2020" name="mSystems">
        <title>Genome- and Community-Level Interaction Insights into Carbon Utilization and Element Cycling Functions of Hydrothermarchaeota in Hydrothermal Sediment.</title>
        <authorList>
            <person name="Zhou Z."/>
            <person name="Liu Y."/>
            <person name="Xu W."/>
            <person name="Pan J."/>
            <person name="Luo Z.H."/>
            <person name="Li M."/>
        </authorList>
    </citation>
    <scope>NUCLEOTIDE SEQUENCE [LARGE SCALE GENOMIC DNA]</scope>
    <source>
        <strain evidence="5">SpSt-1182</strain>
    </source>
</reference>
<accession>A0A7V0T417</accession>
<evidence type="ECO:0000256" key="2">
    <source>
        <dbReference type="ARBA" id="ARBA00022676"/>
    </source>
</evidence>
<gene>
    <name evidence="5" type="ORF">ENN51_00905</name>
</gene>
<protein>
    <submittedName>
        <fullName evidence="5">Polyprenol monophosphomannose synthase</fullName>
    </submittedName>
</protein>
<dbReference type="Proteomes" id="UP000885672">
    <property type="component" value="Unassembled WGS sequence"/>
</dbReference>
<comment type="similarity">
    <text evidence="1">Belongs to the glycosyltransferase 2 family.</text>
</comment>
<dbReference type="CDD" id="cd06442">
    <property type="entry name" value="DPM1_like"/>
    <property type="match status" value="1"/>
</dbReference>
<name>A0A7V0T417_UNCW3</name>
<evidence type="ECO:0000313" key="5">
    <source>
        <dbReference type="EMBL" id="HDQ98834.1"/>
    </source>
</evidence>
<dbReference type="Gene3D" id="3.90.550.10">
    <property type="entry name" value="Spore Coat Polysaccharide Biosynthesis Protein SpsA, Chain A"/>
    <property type="match status" value="1"/>
</dbReference>
<evidence type="ECO:0000256" key="1">
    <source>
        <dbReference type="ARBA" id="ARBA00006739"/>
    </source>
</evidence>
<sequence>MARTLICIPTFNEKENIARIIEVVLAQSPEIEILVIDDNSPDGTGDIVEPITGGNPRVHLMRRPGKLGLGTAYIAGFKWGLEHGYDYLFEMDADFSHPPEKLPEMLRLLRDYDLVIGSRYCDGISIVRWPMKRLLLSYGASIYARLGTGCPVRDLTAGFKGYSRRALEAIDLNALKQQGYGFQIEIVFAIWRKGLRLTETPIVFTERQAGVSKMSKKIIWSAFWLVIKLRFRRWFATDRRPPRSGRK</sequence>
<dbReference type="AlphaFoldDB" id="A0A7V0T417"/>
<dbReference type="PANTHER" id="PTHR43398">
    <property type="entry name" value="DOLICHOL-PHOSPHATE MANNOSYLTRANSFERASE SUBUNIT 1"/>
    <property type="match status" value="1"/>
</dbReference>
<dbReference type="GO" id="GO:0016020">
    <property type="term" value="C:membrane"/>
    <property type="evidence" value="ECO:0007669"/>
    <property type="project" value="GOC"/>
</dbReference>
<dbReference type="Pfam" id="PF00535">
    <property type="entry name" value="Glycos_transf_2"/>
    <property type="match status" value="1"/>
</dbReference>
<dbReference type="FunFam" id="3.90.550.10:FF:000122">
    <property type="entry name" value="Dolichol-phosphate mannosyltransferase subunit 1"/>
    <property type="match status" value="1"/>
</dbReference>
<evidence type="ECO:0000256" key="3">
    <source>
        <dbReference type="ARBA" id="ARBA00022679"/>
    </source>
</evidence>
<organism evidence="5">
    <name type="scientific">candidate division WOR-3 bacterium</name>
    <dbReference type="NCBI Taxonomy" id="2052148"/>
    <lineage>
        <taxon>Bacteria</taxon>
        <taxon>Bacteria division WOR-3</taxon>
    </lineage>
</organism>
<dbReference type="InterPro" id="IPR039528">
    <property type="entry name" value="DPM1-like"/>
</dbReference>
<keyword evidence="3" id="KW-0808">Transferase</keyword>
<dbReference type="SUPFAM" id="SSF53448">
    <property type="entry name" value="Nucleotide-diphospho-sugar transferases"/>
    <property type="match status" value="1"/>
</dbReference>
<dbReference type="GO" id="GO:0004582">
    <property type="term" value="F:dolichyl-phosphate beta-D-mannosyltransferase activity"/>
    <property type="evidence" value="ECO:0007669"/>
    <property type="project" value="InterPro"/>
</dbReference>
<dbReference type="GO" id="GO:0009247">
    <property type="term" value="P:glycolipid biosynthetic process"/>
    <property type="evidence" value="ECO:0007669"/>
    <property type="project" value="TreeGrafter"/>
</dbReference>
<dbReference type="EMBL" id="DSBX01000027">
    <property type="protein sequence ID" value="HDQ98834.1"/>
    <property type="molecule type" value="Genomic_DNA"/>
</dbReference>
<feature type="domain" description="Glycosyltransferase 2-like" evidence="4">
    <location>
        <begin position="6"/>
        <end position="169"/>
    </location>
</feature>
<keyword evidence="2" id="KW-0328">Glycosyltransferase</keyword>